<keyword evidence="3" id="KW-0804">Transcription</keyword>
<evidence type="ECO:0000256" key="2">
    <source>
        <dbReference type="ARBA" id="ARBA00023125"/>
    </source>
</evidence>
<dbReference type="InterPro" id="IPR000843">
    <property type="entry name" value="HTH_LacI"/>
</dbReference>
<dbReference type="PANTHER" id="PTHR30146">
    <property type="entry name" value="LACI-RELATED TRANSCRIPTIONAL REPRESSOR"/>
    <property type="match status" value="1"/>
</dbReference>
<dbReference type="SUPFAM" id="SSF53822">
    <property type="entry name" value="Periplasmic binding protein-like I"/>
    <property type="match status" value="1"/>
</dbReference>
<dbReference type="InterPro" id="IPR010982">
    <property type="entry name" value="Lambda_DNA-bd_dom_sf"/>
</dbReference>
<evidence type="ECO:0000256" key="1">
    <source>
        <dbReference type="ARBA" id="ARBA00023015"/>
    </source>
</evidence>
<dbReference type="CDD" id="cd06274">
    <property type="entry name" value="PBP1_FruR"/>
    <property type="match status" value="1"/>
</dbReference>
<keyword evidence="1" id="KW-0805">Transcription regulation</keyword>
<dbReference type="SMART" id="SM00354">
    <property type="entry name" value="HTH_LACI"/>
    <property type="match status" value="1"/>
</dbReference>
<organism evidence="5 6">
    <name type="scientific">Caballeronia sordidicola</name>
    <name type="common">Burkholderia sordidicola</name>
    <dbReference type="NCBI Taxonomy" id="196367"/>
    <lineage>
        <taxon>Bacteria</taxon>
        <taxon>Pseudomonadati</taxon>
        <taxon>Pseudomonadota</taxon>
        <taxon>Betaproteobacteria</taxon>
        <taxon>Burkholderiales</taxon>
        <taxon>Burkholderiaceae</taxon>
        <taxon>Caballeronia</taxon>
    </lineage>
</organism>
<dbReference type="GO" id="GO:0000976">
    <property type="term" value="F:transcription cis-regulatory region binding"/>
    <property type="evidence" value="ECO:0007669"/>
    <property type="project" value="TreeGrafter"/>
</dbReference>
<dbReference type="Pfam" id="PF13407">
    <property type="entry name" value="Peripla_BP_4"/>
    <property type="match status" value="1"/>
</dbReference>
<evidence type="ECO:0000313" key="5">
    <source>
        <dbReference type="EMBL" id="OTP78023.1"/>
    </source>
</evidence>
<dbReference type="InterPro" id="IPR028082">
    <property type="entry name" value="Peripla_BP_I"/>
</dbReference>
<evidence type="ECO:0000313" key="6">
    <source>
        <dbReference type="Proteomes" id="UP000195221"/>
    </source>
</evidence>
<keyword evidence="2" id="KW-0238">DNA-binding</keyword>
<comment type="caution">
    <text evidence="5">The sequence shown here is derived from an EMBL/GenBank/DDBJ whole genome shotgun (WGS) entry which is preliminary data.</text>
</comment>
<evidence type="ECO:0000259" key="4">
    <source>
        <dbReference type="PROSITE" id="PS50932"/>
    </source>
</evidence>
<dbReference type="Proteomes" id="UP000195221">
    <property type="component" value="Unassembled WGS sequence"/>
</dbReference>
<dbReference type="SUPFAM" id="SSF47413">
    <property type="entry name" value="lambda repressor-like DNA-binding domains"/>
    <property type="match status" value="1"/>
</dbReference>
<feature type="domain" description="HTH lacI-type" evidence="4">
    <location>
        <begin position="10"/>
        <end position="67"/>
    </location>
</feature>
<dbReference type="CDD" id="cd01392">
    <property type="entry name" value="HTH_LacI"/>
    <property type="match status" value="1"/>
</dbReference>
<proteinExistence type="predicted"/>
<dbReference type="Pfam" id="PF00356">
    <property type="entry name" value="LacI"/>
    <property type="match status" value="1"/>
</dbReference>
<dbReference type="PROSITE" id="PS50932">
    <property type="entry name" value="HTH_LACI_2"/>
    <property type="match status" value="1"/>
</dbReference>
<dbReference type="EMBL" id="NBTZ01000026">
    <property type="protein sequence ID" value="OTP78023.1"/>
    <property type="molecule type" value="Genomic_DNA"/>
</dbReference>
<dbReference type="Gene3D" id="3.40.50.2300">
    <property type="match status" value="2"/>
</dbReference>
<dbReference type="GO" id="GO:0003700">
    <property type="term" value="F:DNA-binding transcription factor activity"/>
    <property type="evidence" value="ECO:0007669"/>
    <property type="project" value="TreeGrafter"/>
</dbReference>
<dbReference type="Gene3D" id="1.10.260.40">
    <property type="entry name" value="lambda repressor-like DNA-binding domains"/>
    <property type="match status" value="1"/>
</dbReference>
<dbReference type="InterPro" id="IPR025997">
    <property type="entry name" value="SBP_2_dom"/>
</dbReference>
<sequence length="362" mass="39233">MARTGTTRKSTIYDISRATGTSVAAVSMVLNGTWARYRIKEETANRILESAQQLGYNVNMAARGLRLSRSGLAGMILPHYRNRFFAGLAETFEDQARRRGLCPIVVSTQRDPAVETSVTETLLSQRVEVLFITGVRDPSPLNALCAAAGVPCVNVDLPGADAPSVVSDNHGGARALTDVLIDKMQARGDLAEELVFLGGIENEYATDKRIDGFREAFAARNLAPAIDAVECCGYNASDTRRALARRVEQLGRLPAGLLMNSITAFEGLVQFASALPREAWQSSVFGCFDWDPFAAHLPFDVTMMRQDVEAIISEAFALADGHDPAAHPLVIVPTGFGRMLDEQDQAIQDSCCAKPRVLQDGQ</sequence>
<accession>A0A242N371</accession>
<gene>
    <name evidence="5" type="ORF">PAMC26577_05190</name>
</gene>
<protein>
    <submittedName>
        <fullName evidence="5">Ribitol operon repressor</fullName>
    </submittedName>
</protein>
<evidence type="ECO:0000256" key="3">
    <source>
        <dbReference type="ARBA" id="ARBA00023163"/>
    </source>
</evidence>
<dbReference type="AlphaFoldDB" id="A0A242N371"/>
<name>A0A242N371_CABSO</name>
<dbReference type="PANTHER" id="PTHR30146:SF109">
    <property type="entry name" value="HTH-TYPE TRANSCRIPTIONAL REGULATOR GALS"/>
    <property type="match status" value="1"/>
</dbReference>
<reference evidence="5 6" key="1">
    <citation type="submission" date="2017-03" db="EMBL/GenBank/DDBJ databases">
        <title>Genome analysis of strain PAMC 26577.</title>
        <authorList>
            <person name="Oh H.-M."/>
            <person name="Yang J.-A."/>
        </authorList>
    </citation>
    <scope>NUCLEOTIDE SEQUENCE [LARGE SCALE GENOMIC DNA]</scope>
    <source>
        <strain evidence="5 6">PAMC 26577</strain>
    </source>
</reference>